<reference evidence="1 2" key="1">
    <citation type="submission" date="2024-07" db="EMBL/GenBank/DDBJ databases">
        <title>Marimonas sp.nov., isolated from tidal-flat sediment.</title>
        <authorList>
            <person name="Jayan J.N."/>
            <person name="Lee S.S."/>
        </authorList>
    </citation>
    <scope>NUCLEOTIDE SEQUENCE [LARGE SCALE GENOMIC DNA]</scope>
    <source>
        <strain evidence="1 2">MJW-29</strain>
    </source>
</reference>
<sequence length="159" mass="18707">MTDTPEHCRDFDFEIGTWHVRHRRLRERLTGCTDWESFEGTAEMRPVLGGNGNIEDNLLHFPGGSYRAIAIRSYDTQSRNWAIWWLATDDPHRIDVPVIGRFENGTGTFIARETLRDQPILVRFLWLHTETATPRWEQAMSPDEGQSWETNWTMDFRRA</sequence>
<comment type="caution">
    <text evidence="1">The sequence shown here is derived from an EMBL/GenBank/DDBJ whole genome shotgun (WGS) entry which is preliminary data.</text>
</comment>
<evidence type="ECO:0000313" key="2">
    <source>
        <dbReference type="Proteomes" id="UP001556098"/>
    </source>
</evidence>
<gene>
    <name evidence="1" type="ORF">AB2B41_08105</name>
</gene>
<keyword evidence="2" id="KW-1185">Reference proteome</keyword>
<proteinExistence type="predicted"/>
<protein>
    <submittedName>
        <fullName evidence="1">DUF1579 domain-containing protein</fullName>
    </submittedName>
</protein>
<accession>A0ABV3RLK7</accession>
<evidence type="ECO:0000313" key="1">
    <source>
        <dbReference type="EMBL" id="MEW9919561.1"/>
    </source>
</evidence>
<name>A0ABV3RLK7_9RHOB</name>
<dbReference type="RefSeq" id="WP_367877268.1">
    <property type="nucleotide sequence ID" value="NZ_JBFNXX010000005.1"/>
</dbReference>
<dbReference type="EMBL" id="JBFNXX010000005">
    <property type="protein sequence ID" value="MEW9919561.1"/>
    <property type="molecule type" value="Genomic_DNA"/>
</dbReference>
<organism evidence="1 2">
    <name type="scientific">Sulfitobacter sediminis</name>
    <dbReference type="NCBI Taxonomy" id="3234186"/>
    <lineage>
        <taxon>Bacteria</taxon>
        <taxon>Pseudomonadati</taxon>
        <taxon>Pseudomonadota</taxon>
        <taxon>Alphaproteobacteria</taxon>
        <taxon>Rhodobacterales</taxon>
        <taxon>Roseobacteraceae</taxon>
        <taxon>Sulfitobacter</taxon>
    </lineage>
</organism>
<dbReference type="Proteomes" id="UP001556098">
    <property type="component" value="Unassembled WGS sequence"/>
</dbReference>